<proteinExistence type="predicted"/>
<dbReference type="RefSeq" id="WP_378250814.1">
    <property type="nucleotide sequence ID" value="NZ_JBHSKF010000019.1"/>
</dbReference>
<keyword evidence="2" id="KW-1185">Reference proteome</keyword>
<sequence>MQDQPFTIDDPDYPLSGVMSRVIREYAHGPFKWRTVSPMGQVNIGVRRHVVVDMIVRTVLESFAQWGCQEVSLEFDLSDDRSLVFLNYTGHDASTGLVDLSIINSIWRMTQHHGVTEMAAVLRGNDVQFRIEIRQFA</sequence>
<name>A0ABW0EZB5_9PSEU</name>
<dbReference type="Proteomes" id="UP001596157">
    <property type="component" value="Unassembled WGS sequence"/>
</dbReference>
<dbReference type="EMBL" id="JBHSKF010000019">
    <property type="protein sequence ID" value="MFC5290915.1"/>
    <property type="molecule type" value="Genomic_DNA"/>
</dbReference>
<organism evidence="1 2">
    <name type="scientific">Actinokineospora guangxiensis</name>
    <dbReference type="NCBI Taxonomy" id="1490288"/>
    <lineage>
        <taxon>Bacteria</taxon>
        <taxon>Bacillati</taxon>
        <taxon>Actinomycetota</taxon>
        <taxon>Actinomycetes</taxon>
        <taxon>Pseudonocardiales</taxon>
        <taxon>Pseudonocardiaceae</taxon>
        <taxon>Actinokineospora</taxon>
    </lineage>
</organism>
<protein>
    <submittedName>
        <fullName evidence="1">Uncharacterized protein</fullName>
    </submittedName>
</protein>
<accession>A0ABW0EZB5</accession>
<evidence type="ECO:0000313" key="2">
    <source>
        <dbReference type="Proteomes" id="UP001596157"/>
    </source>
</evidence>
<reference evidence="2" key="1">
    <citation type="journal article" date="2019" name="Int. J. Syst. Evol. Microbiol.">
        <title>The Global Catalogue of Microorganisms (GCM) 10K type strain sequencing project: providing services to taxonomists for standard genome sequencing and annotation.</title>
        <authorList>
            <consortium name="The Broad Institute Genomics Platform"/>
            <consortium name="The Broad Institute Genome Sequencing Center for Infectious Disease"/>
            <person name="Wu L."/>
            <person name="Ma J."/>
        </authorList>
    </citation>
    <scope>NUCLEOTIDE SEQUENCE [LARGE SCALE GENOMIC DNA]</scope>
    <source>
        <strain evidence="2">CCUG 59778</strain>
    </source>
</reference>
<gene>
    <name evidence="1" type="ORF">ACFPM7_28025</name>
</gene>
<evidence type="ECO:0000313" key="1">
    <source>
        <dbReference type="EMBL" id="MFC5290915.1"/>
    </source>
</evidence>
<comment type="caution">
    <text evidence="1">The sequence shown here is derived from an EMBL/GenBank/DDBJ whole genome shotgun (WGS) entry which is preliminary data.</text>
</comment>